<name>A0ACC2V0E6_9TREE</name>
<evidence type="ECO:0000313" key="1">
    <source>
        <dbReference type="EMBL" id="KAJ9092186.1"/>
    </source>
</evidence>
<dbReference type="EMBL" id="JASBWT010000041">
    <property type="protein sequence ID" value="KAJ9092186.1"/>
    <property type="molecule type" value="Genomic_DNA"/>
</dbReference>
<accession>A0ACC2V0E6</accession>
<protein>
    <submittedName>
        <fullName evidence="1">Uncharacterized protein</fullName>
    </submittedName>
</protein>
<evidence type="ECO:0000313" key="2">
    <source>
        <dbReference type="Proteomes" id="UP001227268"/>
    </source>
</evidence>
<keyword evidence="2" id="KW-1185">Reference proteome</keyword>
<dbReference type="Proteomes" id="UP001227268">
    <property type="component" value="Unassembled WGS sequence"/>
</dbReference>
<gene>
    <name evidence="1" type="ORF">QFC21_006931</name>
</gene>
<proteinExistence type="predicted"/>
<reference evidence="1" key="1">
    <citation type="submission" date="2023-04" db="EMBL/GenBank/DDBJ databases">
        <title>Draft Genome sequencing of Naganishia species isolated from polar environments using Oxford Nanopore Technology.</title>
        <authorList>
            <person name="Leo P."/>
            <person name="Venkateswaran K."/>
        </authorList>
    </citation>
    <scope>NUCLEOTIDE SEQUENCE</scope>
    <source>
        <strain evidence="1">MNA-CCFEE 5423</strain>
    </source>
</reference>
<sequence length="575" mass="63270">MGNTLSTNYTYEDTILPLGPGMGSLRGKLVDGRVKRFTGVPYAKPPTGEYRWRKTRPLDPDHVYASSPEPGGNREPPLQPLDCTRFSAQAWQTPMQLPFGNKEGEEEGGGPRYDEDCLMLNIWMPAGGEEGEGRPMGNPCMDDISDPTELISSAALKCIFIAPAYRLGVFGFLASQELADEAGNDGDDGAGGVVGNYGMWDQWTAMRWVQRYGAALGGDLSNVTLAGMSAGAYSVHAQVAHALLMEKDQVGSSKSLAVKRIALAYPWLPGVRHSNAIPTNPKSLHEVQPQFNELLAVHGISQDLPGKEKLAALRRVGAKVLTEKVKEMERHTFRPVADGKFFPKDLFKRFIEGEFANEFEKRGMSVLVGEVLNEECTYRMGAPKEMSGLRAEIANLYPGTVTDKLIHAYTVDKIQVPAALPDPNPHIGATEKLYGDIVSDGQVRAPERLLIQQLREAGVPLSRVHRYLIGFKPTFVKKVIPDMLGVPHGSDGALWNYAVGFVAASATLVGTTRDDKQVMTEWISDLVKFVNGKEMDYGTTKWSEQKFLGPDGNISIRQDRKWDYLMQVAHLMADE</sequence>
<organism evidence="1 2">
    <name type="scientific">Naganishia friedmannii</name>
    <dbReference type="NCBI Taxonomy" id="89922"/>
    <lineage>
        <taxon>Eukaryota</taxon>
        <taxon>Fungi</taxon>
        <taxon>Dikarya</taxon>
        <taxon>Basidiomycota</taxon>
        <taxon>Agaricomycotina</taxon>
        <taxon>Tremellomycetes</taxon>
        <taxon>Filobasidiales</taxon>
        <taxon>Filobasidiaceae</taxon>
        <taxon>Naganishia</taxon>
    </lineage>
</organism>
<comment type="caution">
    <text evidence="1">The sequence shown here is derived from an EMBL/GenBank/DDBJ whole genome shotgun (WGS) entry which is preliminary data.</text>
</comment>